<dbReference type="PIRSF" id="PIRSF000747">
    <property type="entry name" value="RPB5"/>
    <property type="match status" value="1"/>
</dbReference>
<comment type="similarity">
    <text evidence="3">Belongs to the archaeal Rpo5/eukaryotic RPB5 RNA polymerase subunit family.</text>
</comment>
<name>A0AAE0AHI7_9ROSI</name>
<dbReference type="Gene3D" id="3.90.940.20">
    <property type="entry name" value="RPB5-like RNA polymerase subunit"/>
    <property type="match status" value="1"/>
</dbReference>
<dbReference type="InterPro" id="IPR014381">
    <property type="entry name" value="Arch_Rpo5/euc_Rpb5"/>
</dbReference>
<evidence type="ECO:0000256" key="3">
    <source>
        <dbReference type="ARBA" id="ARBA00025765"/>
    </source>
</evidence>
<dbReference type="SUPFAM" id="SSF55287">
    <property type="entry name" value="RPB5-like RNA polymerase subunit"/>
    <property type="match status" value="1"/>
</dbReference>
<protein>
    <submittedName>
        <fullName evidence="6">Uncharacterized protein</fullName>
    </submittedName>
</protein>
<dbReference type="GO" id="GO:0006362">
    <property type="term" value="P:transcription elongation by RNA polymerase I"/>
    <property type="evidence" value="ECO:0007669"/>
    <property type="project" value="TreeGrafter"/>
</dbReference>
<organism evidence="6 7">
    <name type="scientific">Dipteronia sinensis</name>
    <dbReference type="NCBI Taxonomy" id="43782"/>
    <lineage>
        <taxon>Eukaryota</taxon>
        <taxon>Viridiplantae</taxon>
        <taxon>Streptophyta</taxon>
        <taxon>Embryophyta</taxon>
        <taxon>Tracheophyta</taxon>
        <taxon>Spermatophyta</taxon>
        <taxon>Magnoliopsida</taxon>
        <taxon>eudicotyledons</taxon>
        <taxon>Gunneridae</taxon>
        <taxon>Pentapetalae</taxon>
        <taxon>rosids</taxon>
        <taxon>malvids</taxon>
        <taxon>Sapindales</taxon>
        <taxon>Sapindaceae</taxon>
        <taxon>Hippocastanoideae</taxon>
        <taxon>Acereae</taxon>
        <taxon>Dipteronia</taxon>
    </lineage>
</organism>
<evidence type="ECO:0000313" key="6">
    <source>
        <dbReference type="EMBL" id="KAK3218171.1"/>
    </source>
</evidence>
<keyword evidence="7" id="KW-1185">Reference proteome</keyword>
<reference evidence="6" key="1">
    <citation type="journal article" date="2023" name="Plant J.">
        <title>Genome sequences and population genomics provide insights into the demographic history, inbreeding, and mutation load of two 'living fossil' tree species of Dipteronia.</title>
        <authorList>
            <person name="Feng Y."/>
            <person name="Comes H.P."/>
            <person name="Chen J."/>
            <person name="Zhu S."/>
            <person name="Lu R."/>
            <person name="Zhang X."/>
            <person name="Li P."/>
            <person name="Qiu J."/>
            <person name="Olsen K.M."/>
            <person name="Qiu Y."/>
        </authorList>
    </citation>
    <scope>NUCLEOTIDE SEQUENCE</scope>
    <source>
        <strain evidence="6">NBL</strain>
    </source>
</reference>
<evidence type="ECO:0000259" key="4">
    <source>
        <dbReference type="Pfam" id="PF01191"/>
    </source>
</evidence>
<evidence type="ECO:0000259" key="5">
    <source>
        <dbReference type="Pfam" id="PF03871"/>
    </source>
</evidence>
<dbReference type="Proteomes" id="UP001281410">
    <property type="component" value="Unassembled WGS sequence"/>
</dbReference>
<dbReference type="GO" id="GO:0055029">
    <property type="term" value="C:nuclear DNA-directed RNA polymerase complex"/>
    <property type="evidence" value="ECO:0007669"/>
    <property type="project" value="UniProtKB-ARBA"/>
</dbReference>
<dbReference type="Pfam" id="PF03871">
    <property type="entry name" value="RNA_pol_Rpb5_N"/>
    <property type="match status" value="1"/>
</dbReference>
<dbReference type="AlphaFoldDB" id="A0AAE0AHI7"/>
<comment type="caution">
    <text evidence="6">The sequence shown here is derived from an EMBL/GenBank/DDBJ whole genome shotgun (WGS) entry which is preliminary data.</text>
</comment>
<feature type="domain" description="RNA polymerase Rpb5 N-terminal" evidence="5">
    <location>
        <begin position="32"/>
        <end position="115"/>
    </location>
</feature>
<gene>
    <name evidence="6" type="ORF">Dsin_012141</name>
</gene>
<dbReference type="PANTHER" id="PTHR10535:SF2">
    <property type="entry name" value="DNA-DIRECTED RNA POLYMERASE V SUBUNIT 5A"/>
    <property type="match status" value="1"/>
</dbReference>
<dbReference type="GO" id="GO:0003677">
    <property type="term" value="F:DNA binding"/>
    <property type="evidence" value="ECO:0007669"/>
    <property type="project" value="InterPro"/>
</dbReference>
<sequence length="231" mass="26172">MEMEMDGNGVERDGAGEALEICLSGFVDQGSKESHRYYLARATVLEMLRDRGYDVPLSEISLSLNDFRAIYGQDPDVDRLRISVTHKSQPSKRMLVVFAGPVMVKVNVIRGIATQIANKDTLTGLIIILQSHITNQALKAVDLFKFKVEMFQITDLLVNITKHVLKPNHQVLTNEEKQQLLKEYNIEEKQLPGMLKTDAIARYYGLEKGQVVKVTYSGEITKSHVTYRCVW</sequence>
<dbReference type="FunFam" id="3.90.940.20:FF:000001">
    <property type="entry name" value="DNA-directed RNA polymerases I, II, and III subunit RPABC1"/>
    <property type="match status" value="1"/>
</dbReference>
<evidence type="ECO:0000256" key="1">
    <source>
        <dbReference type="ARBA" id="ARBA00004123"/>
    </source>
</evidence>
<dbReference type="EMBL" id="JANJYJ010000004">
    <property type="protein sequence ID" value="KAK3218171.1"/>
    <property type="molecule type" value="Genomic_DNA"/>
</dbReference>
<feature type="domain" description="RNA polymerase subunit H/Rpb5 C-terminal" evidence="4">
    <location>
        <begin position="158"/>
        <end position="230"/>
    </location>
</feature>
<dbReference type="Pfam" id="PF01191">
    <property type="entry name" value="RNA_pol_Rpb5_C"/>
    <property type="match status" value="1"/>
</dbReference>
<keyword evidence="2" id="KW-0539">Nucleus</keyword>
<dbReference type="PANTHER" id="PTHR10535">
    <property type="entry name" value="DNA-DIRECTED RNA POLYMERASES I, II, AND III SUBUNIT RPABC1"/>
    <property type="match status" value="1"/>
</dbReference>
<evidence type="ECO:0000313" key="7">
    <source>
        <dbReference type="Proteomes" id="UP001281410"/>
    </source>
</evidence>
<dbReference type="InterPro" id="IPR036710">
    <property type="entry name" value="RNA_pol_Rpb5_N_sf"/>
</dbReference>
<dbReference type="InterPro" id="IPR000783">
    <property type="entry name" value="RNA_pol_subH/Rpb5_C"/>
</dbReference>
<dbReference type="InterPro" id="IPR035913">
    <property type="entry name" value="RPB5-like_sf"/>
</dbReference>
<accession>A0AAE0AHI7</accession>
<evidence type="ECO:0000256" key="2">
    <source>
        <dbReference type="ARBA" id="ARBA00023242"/>
    </source>
</evidence>
<dbReference type="SUPFAM" id="SSF53036">
    <property type="entry name" value="Eukaryotic RPB5 N-terminal domain"/>
    <property type="match status" value="1"/>
</dbReference>
<proteinExistence type="inferred from homology"/>
<dbReference type="GO" id="GO:0042797">
    <property type="term" value="P:tRNA transcription by RNA polymerase III"/>
    <property type="evidence" value="ECO:0007669"/>
    <property type="project" value="TreeGrafter"/>
</dbReference>
<dbReference type="InterPro" id="IPR005571">
    <property type="entry name" value="RNA_pol_Rpb5_N"/>
</dbReference>
<dbReference type="GO" id="GO:0006366">
    <property type="term" value="P:transcription by RNA polymerase II"/>
    <property type="evidence" value="ECO:0007669"/>
    <property type="project" value="TreeGrafter"/>
</dbReference>
<dbReference type="Gene3D" id="3.40.1340.10">
    <property type="entry name" value="RNA polymerase, Rpb5, N-terminal domain"/>
    <property type="match status" value="1"/>
</dbReference>
<dbReference type="GO" id="GO:0003899">
    <property type="term" value="F:DNA-directed RNA polymerase activity"/>
    <property type="evidence" value="ECO:0007669"/>
    <property type="project" value="InterPro"/>
</dbReference>
<comment type="subcellular location">
    <subcellularLocation>
        <location evidence="1">Nucleus</location>
    </subcellularLocation>
</comment>